<dbReference type="AlphaFoldDB" id="A0A2H0UFL4"/>
<feature type="transmembrane region" description="Helical" evidence="1">
    <location>
        <begin position="117"/>
        <end position="136"/>
    </location>
</feature>
<accession>A0A2H0UFL4</accession>
<dbReference type="Pfam" id="PF14329">
    <property type="entry name" value="DUF4386"/>
    <property type="match status" value="1"/>
</dbReference>
<feature type="transmembrane region" description="Helical" evidence="1">
    <location>
        <begin position="83"/>
        <end position="105"/>
    </location>
</feature>
<organism evidence="2 3">
    <name type="scientific">Candidatus Kaiserbacteria bacterium CG10_big_fil_rev_8_21_14_0_10_45_20</name>
    <dbReference type="NCBI Taxonomy" id="1974607"/>
    <lineage>
        <taxon>Bacteria</taxon>
        <taxon>Candidatus Kaiseribacteriota</taxon>
    </lineage>
</organism>
<dbReference type="EMBL" id="PFBH01000014">
    <property type="protein sequence ID" value="PIR85214.1"/>
    <property type="molecule type" value="Genomic_DNA"/>
</dbReference>
<dbReference type="InterPro" id="IPR025495">
    <property type="entry name" value="DUF4386"/>
</dbReference>
<gene>
    <name evidence="2" type="ORF">COU15_02315</name>
</gene>
<sequence length="204" mass="22970">MNTKELFLTVGISYLIIFVTAIFANFFALEVLINNPLGAINENGLLIRVGAMAFLIAALLDIVIAWGLYELYKEHILSRLSTYLRLTHAVLMGGAVFALLLVFNFDTSADILNQVDIFNYIWLTGLFFFGFHLILLTRIIKLPRFISIFLLLAGVMYIVDTSAHFLLSNYTAYADVFLMLVAIPSIFGEMALGLWFLVKGLKRN</sequence>
<proteinExistence type="predicted"/>
<keyword evidence="1" id="KW-1133">Transmembrane helix</keyword>
<dbReference type="Proteomes" id="UP000229315">
    <property type="component" value="Unassembled WGS sequence"/>
</dbReference>
<evidence type="ECO:0000313" key="3">
    <source>
        <dbReference type="Proteomes" id="UP000229315"/>
    </source>
</evidence>
<feature type="transmembrane region" description="Helical" evidence="1">
    <location>
        <begin position="12"/>
        <end position="33"/>
    </location>
</feature>
<feature type="transmembrane region" description="Helical" evidence="1">
    <location>
        <begin position="45"/>
        <end position="71"/>
    </location>
</feature>
<name>A0A2H0UFL4_9BACT</name>
<feature type="transmembrane region" description="Helical" evidence="1">
    <location>
        <begin position="176"/>
        <end position="198"/>
    </location>
</feature>
<keyword evidence="1" id="KW-0812">Transmembrane</keyword>
<comment type="caution">
    <text evidence="2">The sequence shown here is derived from an EMBL/GenBank/DDBJ whole genome shotgun (WGS) entry which is preliminary data.</text>
</comment>
<evidence type="ECO:0000313" key="2">
    <source>
        <dbReference type="EMBL" id="PIR85214.1"/>
    </source>
</evidence>
<reference evidence="3" key="1">
    <citation type="submission" date="2017-09" db="EMBL/GenBank/DDBJ databases">
        <title>Depth-based differentiation of microbial function through sediment-hosted aquifers and enrichment of novel symbionts in the deep terrestrial subsurface.</title>
        <authorList>
            <person name="Probst A.J."/>
            <person name="Ladd B."/>
            <person name="Jarett J.K."/>
            <person name="Geller-Mcgrath D.E."/>
            <person name="Sieber C.M.K."/>
            <person name="Emerson J.B."/>
            <person name="Anantharaman K."/>
            <person name="Thomas B.C."/>
            <person name="Malmstrom R."/>
            <person name="Stieglmeier M."/>
            <person name="Klingl A."/>
            <person name="Woyke T."/>
            <person name="Ryan C.M."/>
            <person name="Banfield J.F."/>
        </authorList>
    </citation>
    <scope>NUCLEOTIDE SEQUENCE [LARGE SCALE GENOMIC DNA]</scope>
</reference>
<protein>
    <submittedName>
        <fullName evidence="2">DUF4386 domain-containing protein</fullName>
    </submittedName>
</protein>
<feature type="transmembrane region" description="Helical" evidence="1">
    <location>
        <begin position="148"/>
        <end position="170"/>
    </location>
</feature>
<evidence type="ECO:0000256" key="1">
    <source>
        <dbReference type="SAM" id="Phobius"/>
    </source>
</evidence>
<keyword evidence="1" id="KW-0472">Membrane</keyword>